<comment type="caution">
    <text evidence="1">The sequence shown here is derived from an EMBL/GenBank/DDBJ whole genome shotgun (WGS) entry which is preliminary data.</text>
</comment>
<proteinExistence type="predicted"/>
<gene>
    <name evidence="1" type="ORF">BV22DRAFT_453086</name>
</gene>
<dbReference type="Proteomes" id="UP000790709">
    <property type="component" value="Unassembled WGS sequence"/>
</dbReference>
<evidence type="ECO:0000313" key="2">
    <source>
        <dbReference type="Proteomes" id="UP000790709"/>
    </source>
</evidence>
<protein>
    <submittedName>
        <fullName evidence="1">Uncharacterized protein</fullName>
    </submittedName>
</protein>
<name>A0ACB8BHT7_9AGAM</name>
<accession>A0ACB8BHT7</accession>
<organism evidence="1 2">
    <name type="scientific">Leucogyrophana mollusca</name>
    <dbReference type="NCBI Taxonomy" id="85980"/>
    <lineage>
        <taxon>Eukaryota</taxon>
        <taxon>Fungi</taxon>
        <taxon>Dikarya</taxon>
        <taxon>Basidiomycota</taxon>
        <taxon>Agaricomycotina</taxon>
        <taxon>Agaricomycetes</taxon>
        <taxon>Agaricomycetidae</taxon>
        <taxon>Boletales</taxon>
        <taxon>Boletales incertae sedis</taxon>
        <taxon>Leucogyrophana</taxon>
    </lineage>
</organism>
<reference evidence="1" key="1">
    <citation type="journal article" date="2021" name="New Phytol.">
        <title>Evolutionary innovations through gain and loss of genes in the ectomycorrhizal Boletales.</title>
        <authorList>
            <person name="Wu G."/>
            <person name="Miyauchi S."/>
            <person name="Morin E."/>
            <person name="Kuo A."/>
            <person name="Drula E."/>
            <person name="Varga T."/>
            <person name="Kohler A."/>
            <person name="Feng B."/>
            <person name="Cao Y."/>
            <person name="Lipzen A."/>
            <person name="Daum C."/>
            <person name="Hundley H."/>
            <person name="Pangilinan J."/>
            <person name="Johnson J."/>
            <person name="Barry K."/>
            <person name="LaButti K."/>
            <person name="Ng V."/>
            <person name="Ahrendt S."/>
            <person name="Min B."/>
            <person name="Choi I.G."/>
            <person name="Park H."/>
            <person name="Plett J.M."/>
            <person name="Magnuson J."/>
            <person name="Spatafora J.W."/>
            <person name="Nagy L.G."/>
            <person name="Henrissat B."/>
            <person name="Grigoriev I.V."/>
            <person name="Yang Z.L."/>
            <person name="Xu J."/>
            <person name="Martin F.M."/>
        </authorList>
    </citation>
    <scope>NUCLEOTIDE SEQUENCE</scope>
    <source>
        <strain evidence="1">KUC20120723A-06</strain>
    </source>
</reference>
<sequence>MQLRVYALYNRSNRVLIFMILCYIAEIASMAVFMAQSNADLVVMNEVLPGVGLCTASSIPSSLDDFWYPVMLFEGMLCTLALWAGITHIRELRGLGAGGVIQAFRPGRVIEVFVRDSVFYFVCMSATCSVNVAMWQALGENWFEIPVGFSIVAGVIMGCRLVLRMRESYYRPLGASVGLGDISISNIEFASAR</sequence>
<dbReference type="EMBL" id="MU266406">
    <property type="protein sequence ID" value="KAH7925267.1"/>
    <property type="molecule type" value="Genomic_DNA"/>
</dbReference>
<keyword evidence="2" id="KW-1185">Reference proteome</keyword>
<evidence type="ECO:0000313" key="1">
    <source>
        <dbReference type="EMBL" id="KAH7925267.1"/>
    </source>
</evidence>